<keyword evidence="1" id="KW-0175">Coiled coil</keyword>
<gene>
    <name evidence="2" type="ORF">V1264_016370</name>
</gene>
<reference evidence="2 3" key="1">
    <citation type="submission" date="2024-02" db="EMBL/GenBank/DDBJ databases">
        <title>Chromosome-scale genome assembly of the rough periwinkle Littorina saxatilis.</title>
        <authorList>
            <person name="De Jode A."/>
            <person name="Faria R."/>
            <person name="Formenti G."/>
            <person name="Sims Y."/>
            <person name="Smith T.P."/>
            <person name="Tracey A."/>
            <person name="Wood J.M.D."/>
            <person name="Zagrodzka Z.B."/>
            <person name="Johannesson K."/>
            <person name="Butlin R.K."/>
            <person name="Leder E.H."/>
        </authorList>
    </citation>
    <scope>NUCLEOTIDE SEQUENCE [LARGE SCALE GENOMIC DNA]</scope>
    <source>
        <strain evidence="2">Snail1</strain>
        <tissue evidence="2">Muscle</tissue>
    </source>
</reference>
<keyword evidence="3" id="KW-1185">Reference proteome</keyword>
<dbReference type="AlphaFoldDB" id="A0AAN9BN69"/>
<dbReference type="Proteomes" id="UP001374579">
    <property type="component" value="Unassembled WGS sequence"/>
</dbReference>
<organism evidence="2 3">
    <name type="scientific">Littorina saxatilis</name>
    <dbReference type="NCBI Taxonomy" id="31220"/>
    <lineage>
        <taxon>Eukaryota</taxon>
        <taxon>Metazoa</taxon>
        <taxon>Spiralia</taxon>
        <taxon>Lophotrochozoa</taxon>
        <taxon>Mollusca</taxon>
        <taxon>Gastropoda</taxon>
        <taxon>Caenogastropoda</taxon>
        <taxon>Littorinimorpha</taxon>
        <taxon>Littorinoidea</taxon>
        <taxon>Littorinidae</taxon>
        <taxon>Littorina</taxon>
    </lineage>
</organism>
<evidence type="ECO:0000256" key="1">
    <source>
        <dbReference type="SAM" id="Coils"/>
    </source>
</evidence>
<evidence type="ECO:0000313" key="2">
    <source>
        <dbReference type="EMBL" id="KAK7108682.1"/>
    </source>
</evidence>
<accession>A0AAN9BN69</accession>
<proteinExistence type="predicted"/>
<sequence length="174" mass="20123">MAEKVVWMTVSRLYDTSSDTDGELKLLGVQTAEGESVKQVSAKVRKLLGLKNTGYVLQLRNDRRSLVPLNGKLHKNTRETPYSLDVLLEHQRVKPQARSVKADTYSSTIINQTQIFLSRISNLENSIPELKVKREEKIKREIRELEDKLNFLQKRFNEADQTEWTGIIKKSPLW</sequence>
<dbReference type="EMBL" id="JBAMIC010000004">
    <property type="protein sequence ID" value="KAK7108682.1"/>
    <property type="molecule type" value="Genomic_DNA"/>
</dbReference>
<name>A0AAN9BN69_9CAEN</name>
<protein>
    <submittedName>
        <fullName evidence="2">Uncharacterized protein</fullName>
    </submittedName>
</protein>
<comment type="caution">
    <text evidence="2">The sequence shown here is derived from an EMBL/GenBank/DDBJ whole genome shotgun (WGS) entry which is preliminary data.</text>
</comment>
<feature type="coiled-coil region" evidence="1">
    <location>
        <begin position="120"/>
        <end position="162"/>
    </location>
</feature>
<evidence type="ECO:0000313" key="3">
    <source>
        <dbReference type="Proteomes" id="UP001374579"/>
    </source>
</evidence>